<dbReference type="GO" id="GO:1902201">
    <property type="term" value="P:negative regulation of bacterial-type flagellum-dependent cell motility"/>
    <property type="evidence" value="ECO:0007669"/>
    <property type="project" value="TreeGrafter"/>
</dbReference>
<dbReference type="GO" id="GO:0005886">
    <property type="term" value="C:plasma membrane"/>
    <property type="evidence" value="ECO:0007669"/>
    <property type="project" value="TreeGrafter"/>
</dbReference>
<dbReference type="GO" id="GO:0052621">
    <property type="term" value="F:diguanylate cyclase activity"/>
    <property type="evidence" value="ECO:0007669"/>
    <property type="project" value="UniProtKB-EC"/>
</dbReference>
<evidence type="ECO:0000256" key="1">
    <source>
        <dbReference type="ARBA" id="ARBA00012528"/>
    </source>
</evidence>
<evidence type="ECO:0000259" key="3">
    <source>
        <dbReference type="PROSITE" id="PS50887"/>
    </source>
</evidence>
<dbReference type="InterPro" id="IPR050469">
    <property type="entry name" value="Diguanylate_Cyclase"/>
</dbReference>
<accession>A0A7W8G7R7</accession>
<dbReference type="PANTHER" id="PTHR45138">
    <property type="entry name" value="REGULATORY COMPONENTS OF SENSORY TRANSDUCTION SYSTEM"/>
    <property type="match status" value="1"/>
</dbReference>
<dbReference type="GO" id="GO:0043709">
    <property type="term" value="P:cell adhesion involved in single-species biofilm formation"/>
    <property type="evidence" value="ECO:0007669"/>
    <property type="project" value="TreeGrafter"/>
</dbReference>
<proteinExistence type="predicted"/>
<dbReference type="AlphaFoldDB" id="A0A7W8G7R7"/>
<dbReference type="NCBIfam" id="TIGR00254">
    <property type="entry name" value="GGDEF"/>
    <property type="match status" value="1"/>
</dbReference>
<evidence type="ECO:0000313" key="4">
    <source>
        <dbReference type="EMBL" id="MBB5225412.1"/>
    </source>
</evidence>
<comment type="caution">
    <text evidence="4">The sequence shown here is derived from an EMBL/GenBank/DDBJ whole genome shotgun (WGS) entry which is preliminary data.</text>
</comment>
<evidence type="ECO:0000256" key="2">
    <source>
        <dbReference type="ARBA" id="ARBA00034247"/>
    </source>
</evidence>
<dbReference type="InterPro" id="IPR029787">
    <property type="entry name" value="Nucleotide_cyclase"/>
</dbReference>
<dbReference type="Pfam" id="PF00990">
    <property type="entry name" value="GGDEF"/>
    <property type="match status" value="1"/>
</dbReference>
<dbReference type="RefSeq" id="WP_184657665.1">
    <property type="nucleotide sequence ID" value="NZ_CP031518.1"/>
</dbReference>
<dbReference type="EC" id="2.7.7.65" evidence="1"/>
<dbReference type="InterPro" id="IPR000160">
    <property type="entry name" value="GGDEF_dom"/>
</dbReference>
<feature type="domain" description="GGDEF" evidence="3">
    <location>
        <begin position="335"/>
        <end position="459"/>
    </location>
</feature>
<dbReference type="PANTHER" id="PTHR45138:SF9">
    <property type="entry name" value="DIGUANYLATE CYCLASE DGCM-RELATED"/>
    <property type="match status" value="1"/>
</dbReference>
<reference evidence="4 5" key="1">
    <citation type="submission" date="2020-08" db="EMBL/GenBank/DDBJ databases">
        <title>Genomic Encyclopedia of Type Strains, Phase IV (KMG-IV): sequencing the most valuable type-strain genomes for metagenomic binning, comparative biology and taxonomic classification.</title>
        <authorList>
            <person name="Goeker M."/>
        </authorList>
    </citation>
    <scope>NUCLEOTIDE SEQUENCE [LARGE SCALE GENOMIC DNA]</scope>
    <source>
        <strain evidence="4 5">DSM 103462</strain>
    </source>
</reference>
<dbReference type="SUPFAM" id="SSF55073">
    <property type="entry name" value="Nucleotide cyclase"/>
    <property type="match status" value="1"/>
</dbReference>
<name>A0A7W8G7R7_9SPIR</name>
<keyword evidence="5" id="KW-1185">Reference proteome</keyword>
<comment type="catalytic activity">
    <reaction evidence="2">
        <text>2 GTP = 3',3'-c-di-GMP + 2 diphosphate</text>
        <dbReference type="Rhea" id="RHEA:24898"/>
        <dbReference type="ChEBI" id="CHEBI:33019"/>
        <dbReference type="ChEBI" id="CHEBI:37565"/>
        <dbReference type="ChEBI" id="CHEBI:58805"/>
        <dbReference type="EC" id="2.7.7.65"/>
    </reaction>
</comment>
<dbReference type="Proteomes" id="UP000518887">
    <property type="component" value="Unassembled WGS sequence"/>
</dbReference>
<protein>
    <recommendedName>
        <fullName evidence="1">diguanylate cyclase</fullName>
        <ecNumber evidence="1">2.7.7.65</ecNumber>
    </recommendedName>
</protein>
<dbReference type="CDD" id="cd01949">
    <property type="entry name" value="GGDEF"/>
    <property type="match status" value="1"/>
</dbReference>
<dbReference type="Gene3D" id="3.30.70.270">
    <property type="match status" value="1"/>
</dbReference>
<dbReference type="InterPro" id="IPR043128">
    <property type="entry name" value="Rev_trsase/Diguanyl_cyclase"/>
</dbReference>
<dbReference type="EMBL" id="JACHFQ010000002">
    <property type="protein sequence ID" value="MBB5225412.1"/>
    <property type="molecule type" value="Genomic_DNA"/>
</dbReference>
<sequence length="459" mass="52706">MDFQSIVDSYEMAAAVLSVEDKGEGRYGDIRIVRANSMYRKIMGEGYHDDMIYYELIPKESKFEDFCYRCAVHKQHLHAYVDTKSMGVWTDGTYIPLSRNLDQGNIHYFMFFFEFTKGPEADALSDVSMDSATFVIKTCIKLRQSNEFCSCMSAVNCDIQEKTDSFCSSIVLVDEERDKSAILCAKFRNDCAKIEDFKEQLTHQVIFSWKDTVKDRDNIIVKDEHDMDELEKINPLWAKSLRAADVKSLILVPLCRMDKILGYWFVTNFNTDRLIEIKEVIELVSFFISAEVANNNLMERLEFMSNVDLLTGLRNRNSMNYRVDLFVSGERKVPAPFGVIFADLNGLKQANDTGGHIAGDALLKKAGNLLSEVFDKDEIYRAGGDEFVVITPDCAKEQFERKVEEIRKKASYGCEVCFAIGSHWDEKGENLRLAMHLADEAMYADKNKFYEEHPDKARR</sequence>
<dbReference type="SMART" id="SM00267">
    <property type="entry name" value="GGDEF"/>
    <property type="match status" value="1"/>
</dbReference>
<gene>
    <name evidence="4" type="ORF">HNP76_000756</name>
</gene>
<evidence type="ECO:0000313" key="5">
    <source>
        <dbReference type="Proteomes" id="UP000518887"/>
    </source>
</evidence>
<dbReference type="PROSITE" id="PS50887">
    <property type="entry name" value="GGDEF"/>
    <property type="match status" value="1"/>
</dbReference>
<organism evidence="4 5">
    <name type="scientific">Treponema ruminis</name>
    <dbReference type="NCBI Taxonomy" id="744515"/>
    <lineage>
        <taxon>Bacteria</taxon>
        <taxon>Pseudomonadati</taxon>
        <taxon>Spirochaetota</taxon>
        <taxon>Spirochaetia</taxon>
        <taxon>Spirochaetales</taxon>
        <taxon>Treponemataceae</taxon>
        <taxon>Treponema</taxon>
    </lineage>
</organism>